<evidence type="ECO:0000256" key="1">
    <source>
        <dbReference type="SAM" id="SignalP"/>
    </source>
</evidence>
<dbReference type="AlphaFoldDB" id="A0A8B6EYV7"/>
<evidence type="ECO:0000313" key="3">
    <source>
        <dbReference type="EMBL" id="VDI42159.1"/>
    </source>
</evidence>
<organism evidence="3 4">
    <name type="scientific">Mytilus galloprovincialis</name>
    <name type="common">Mediterranean mussel</name>
    <dbReference type="NCBI Taxonomy" id="29158"/>
    <lineage>
        <taxon>Eukaryota</taxon>
        <taxon>Metazoa</taxon>
        <taxon>Spiralia</taxon>
        <taxon>Lophotrochozoa</taxon>
        <taxon>Mollusca</taxon>
        <taxon>Bivalvia</taxon>
        <taxon>Autobranchia</taxon>
        <taxon>Pteriomorphia</taxon>
        <taxon>Mytilida</taxon>
        <taxon>Mytiloidea</taxon>
        <taxon>Mytilidae</taxon>
        <taxon>Mytilinae</taxon>
        <taxon>Mytilus</taxon>
    </lineage>
</organism>
<feature type="chain" id="PRO_5032561554" description="C-type lectin domain-containing protein" evidence="1">
    <location>
        <begin position="19"/>
        <end position="514"/>
    </location>
</feature>
<reference evidence="3" key="1">
    <citation type="submission" date="2018-11" db="EMBL/GenBank/DDBJ databases">
        <authorList>
            <person name="Alioto T."/>
            <person name="Alioto T."/>
        </authorList>
    </citation>
    <scope>NUCLEOTIDE SEQUENCE</scope>
</reference>
<dbReference type="PROSITE" id="PS50041">
    <property type="entry name" value="C_TYPE_LECTIN_2"/>
    <property type="match status" value="1"/>
</dbReference>
<accession>A0A8B6EYV7</accession>
<dbReference type="Gene3D" id="3.10.100.10">
    <property type="entry name" value="Mannose-Binding Protein A, subunit A"/>
    <property type="match status" value="2"/>
</dbReference>
<evidence type="ECO:0000259" key="2">
    <source>
        <dbReference type="PROSITE" id="PS50041"/>
    </source>
</evidence>
<keyword evidence="1" id="KW-0732">Signal</keyword>
<dbReference type="InterPro" id="IPR001304">
    <property type="entry name" value="C-type_lectin-like"/>
</dbReference>
<dbReference type="CDD" id="cd00037">
    <property type="entry name" value="CLECT"/>
    <property type="match status" value="2"/>
</dbReference>
<dbReference type="EMBL" id="UYJE01005985">
    <property type="protein sequence ID" value="VDI42159.1"/>
    <property type="molecule type" value="Genomic_DNA"/>
</dbReference>
<comment type="caution">
    <text evidence="3">The sequence shown here is derived from an EMBL/GenBank/DDBJ whole genome shotgun (WGS) entry which is preliminary data.</text>
</comment>
<dbReference type="SUPFAM" id="SSF56436">
    <property type="entry name" value="C-type lectin-like"/>
    <property type="match status" value="1"/>
</dbReference>
<feature type="domain" description="C-type lectin" evidence="2">
    <location>
        <begin position="379"/>
        <end position="498"/>
    </location>
</feature>
<dbReference type="InterPro" id="IPR016187">
    <property type="entry name" value="CTDL_fold"/>
</dbReference>
<name>A0A8B6EYV7_MYTGA</name>
<gene>
    <name evidence="3" type="ORF">MGAL_10B088080</name>
</gene>
<dbReference type="Proteomes" id="UP000596742">
    <property type="component" value="Unassembled WGS sequence"/>
</dbReference>
<dbReference type="InterPro" id="IPR016186">
    <property type="entry name" value="C-type_lectin-like/link_sf"/>
</dbReference>
<dbReference type="PANTHER" id="PTHR22803">
    <property type="entry name" value="MANNOSE, PHOSPHOLIPASE, LECTIN RECEPTOR RELATED"/>
    <property type="match status" value="1"/>
</dbReference>
<dbReference type="SMART" id="SM00034">
    <property type="entry name" value="CLECT"/>
    <property type="match status" value="1"/>
</dbReference>
<dbReference type="OrthoDB" id="6162106at2759"/>
<keyword evidence="4" id="KW-1185">Reference proteome</keyword>
<proteinExistence type="predicted"/>
<dbReference type="InterPro" id="IPR050111">
    <property type="entry name" value="C-type_lectin/snaclec_domain"/>
</dbReference>
<sequence>MKIWLVVVFSFLSYSCNGSLVNQSTQSSVNAERKGTDITDIKMEVDVMKENYHALLLRVNNNEHKIVTLKGQSQQIKNVLENTKRTFSCEIEGLRDASILFKQELNETINSWNTMYDTIQDLTQSVSLLDNKYSPLEIPGKNSDESANTFWIGGKNDHGVYKWFTSDGKNKHMNYTRWGTHDPLSLSKRNGWLCVEMWDLRRIYNLRRHVKFDEMNIWLLVVFSFLSFSCNGSLVDKRTQSSDIAAVNRNDITDIKMEFDVMKGNYHNLLLRVDNNADAIASLKGQTQKLEYQHENTKRTCSCEIEGLRNVTIQFEQELNETRSAWNTINNTIQDLRQSVSVLENQYSPLKMPGKHIDESDDLTRCPPILPRNSNLFAYIDTCLEIVHDERSWNDARRHCQQHGGDLAVIKDLTKQQFVMNALKYLRWDKNGVWIGGTDGDKEGEWKWVTEEKMTWGYWKDGQGGTRTGSLQLAKGYIEDCAQIRVVDSYKWHDKPCSFGPAYQYSSICEYNML</sequence>
<dbReference type="PROSITE" id="PS51257">
    <property type="entry name" value="PROKAR_LIPOPROTEIN"/>
    <property type="match status" value="1"/>
</dbReference>
<feature type="signal peptide" evidence="1">
    <location>
        <begin position="1"/>
        <end position="18"/>
    </location>
</feature>
<dbReference type="Pfam" id="PF00059">
    <property type="entry name" value="Lectin_C"/>
    <property type="match status" value="1"/>
</dbReference>
<protein>
    <recommendedName>
        <fullName evidence="2">C-type lectin domain-containing protein</fullName>
    </recommendedName>
</protein>
<evidence type="ECO:0000313" key="4">
    <source>
        <dbReference type="Proteomes" id="UP000596742"/>
    </source>
</evidence>